<reference evidence="1" key="1">
    <citation type="submission" date="2022-05" db="EMBL/GenBank/DDBJ databases">
        <title>Diverse viruses of marine archaea discovered using metagenomics.</title>
        <authorList>
            <person name="Zhou Y."/>
        </authorList>
    </citation>
    <scope>NUCLEOTIDE SEQUENCE</scope>
    <source>
        <strain evidence="1">YSH_354833</strain>
    </source>
</reference>
<name>A0A976YFF6_9CAUD</name>
<accession>A0A976YFF6</accession>
<evidence type="ECO:0000313" key="1">
    <source>
        <dbReference type="EMBL" id="UVF62668.1"/>
    </source>
</evidence>
<proteinExistence type="predicted"/>
<organism evidence="1">
    <name type="scientific">Yangshan Harbor Nitrososphaeria virus</name>
    <dbReference type="NCBI Taxonomy" id="2969597"/>
    <lineage>
        <taxon>Viruses</taxon>
        <taxon>Duplodnaviria</taxon>
        <taxon>Heunggongvirae</taxon>
        <taxon>Uroviricota</taxon>
        <taxon>Caudoviricetes</taxon>
    </lineage>
</organism>
<protein>
    <submittedName>
        <fullName evidence="1">Uncharacterized protein</fullName>
    </submittedName>
</protein>
<dbReference type="EMBL" id="ON649703">
    <property type="protein sequence ID" value="UVF62668.1"/>
    <property type="molecule type" value="Genomic_DNA"/>
</dbReference>
<sequence>MENLIQISTTMYGTVTVKKDKKDDSFEKEFDYIVSSMGL</sequence>